<keyword evidence="8" id="KW-0406">Ion transport</keyword>
<keyword evidence="9 13" id="KW-0472">Membrane</keyword>
<feature type="repeat" description="ANK" evidence="11">
    <location>
        <begin position="592"/>
        <end position="624"/>
    </location>
</feature>
<dbReference type="GO" id="GO:0016020">
    <property type="term" value="C:membrane"/>
    <property type="evidence" value="ECO:0007669"/>
    <property type="project" value="UniProtKB-SubCell"/>
</dbReference>
<accession>A0ABD2PZM2</accession>
<feature type="repeat" description="ANK" evidence="11">
    <location>
        <begin position="698"/>
        <end position="730"/>
    </location>
</feature>
<feature type="transmembrane region" description="Helical" evidence="13">
    <location>
        <begin position="1010"/>
        <end position="1028"/>
    </location>
</feature>
<dbReference type="InterPro" id="IPR005821">
    <property type="entry name" value="Ion_trans_dom"/>
</dbReference>
<evidence type="ECO:0000256" key="10">
    <source>
        <dbReference type="ARBA" id="ARBA00023303"/>
    </source>
</evidence>
<evidence type="ECO:0000256" key="6">
    <source>
        <dbReference type="ARBA" id="ARBA00022989"/>
    </source>
</evidence>
<keyword evidence="5" id="KW-0677">Repeat</keyword>
<organism evidence="15 16">
    <name type="scientific">Cichlidogyrus casuarinus</name>
    <dbReference type="NCBI Taxonomy" id="1844966"/>
    <lineage>
        <taxon>Eukaryota</taxon>
        <taxon>Metazoa</taxon>
        <taxon>Spiralia</taxon>
        <taxon>Lophotrochozoa</taxon>
        <taxon>Platyhelminthes</taxon>
        <taxon>Monogenea</taxon>
        <taxon>Monopisthocotylea</taxon>
        <taxon>Dactylogyridea</taxon>
        <taxon>Ancyrocephalidae</taxon>
        <taxon>Cichlidogyrus</taxon>
    </lineage>
</organism>
<dbReference type="GO" id="GO:0034220">
    <property type="term" value="P:monoatomic ion transmembrane transport"/>
    <property type="evidence" value="ECO:0007669"/>
    <property type="project" value="UniProtKB-KW"/>
</dbReference>
<keyword evidence="2" id="KW-0813">Transport</keyword>
<feature type="transmembrane region" description="Helical" evidence="13">
    <location>
        <begin position="1072"/>
        <end position="1090"/>
    </location>
</feature>
<dbReference type="EMBL" id="JBJKFK010001657">
    <property type="protein sequence ID" value="KAL3312538.1"/>
    <property type="molecule type" value="Genomic_DNA"/>
</dbReference>
<comment type="subcellular location">
    <subcellularLocation>
        <location evidence="1">Membrane</location>
        <topology evidence="1">Multi-pass membrane protein</topology>
    </subcellularLocation>
</comment>
<dbReference type="SMART" id="SM00248">
    <property type="entry name" value="ANK"/>
    <property type="match status" value="10"/>
</dbReference>
<keyword evidence="16" id="KW-1185">Reference proteome</keyword>
<dbReference type="Proteomes" id="UP001626550">
    <property type="component" value="Unassembled WGS sequence"/>
</dbReference>
<name>A0ABD2PZM2_9PLAT</name>
<feature type="region of interest" description="Disordered" evidence="12">
    <location>
        <begin position="1352"/>
        <end position="1373"/>
    </location>
</feature>
<feature type="transmembrane region" description="Helical" evidence="13">
    <location>
        <begin position="1182"/>
        <end position="1205"/>
    </location>
</feature>
<evidence type="ECO:0000313" key="16">
    <source>
        <dbReference type="Proteomes" id="UP001626550"/>
    </source>
</evidence>
<feature type="compositionally biased region" description="Basic and acidic residues" evidence="12">
    <location>
        <begin position="1352"/>
        <end position="1366"/>
    </location>
</feature>
<evidence type="ECO:0000256" key="13">
    <source>
        <dbReference type="SAM" id="Phobius"/>
    </source>
</evidence>
<evidence type="ECO:0000256" key="7">
    <source>
        <dbReference type="ARBA" id="ARBA00023043"/>
    </source>
</evidence>
<keyword evidence="6 13" id="KW-1133">Transmembrane helix</keyword>
<evidence type="ECO:0000256" key="4">
    <source>
        <dbReference type="ARBA" id="ARBA00022692"/>
    </source>
</evidence>
<gene>
    <name evidence="15" type="ORF">Ciccas_008869</name>
</gene>
<keyword evidence="3" id="KW-0716">Sensory transduction</keyword>
<evidence type="ECO:0000256" key="12">
    <source>
        <dbReference type="SAM" id="MobiDB-lite"/>
    </source>
</evidence>
<evidence type="ECO:0000256" key="5">
    <source>
        <dbReference type="ARBA" id="ARBA00022737"/>
    </source>
</evidence>
<dbReference type="PANTHER" id="PTHR47143:SF3">
    <property type="entry name" value="PWWP DOMAIN-CONTAINING PROTEIN"/>
    <property type="match status" value="1"/>
</dbReference>
<dbReference type="PROSITE" id="PS50088">
    <property type="entry name" value="ANK_REPEAT"/>
    <property type="match status" value="5"/>
</dbReference>
<dbReference type="InterPro" id="IPR036770">
    <property type="entry name" value="Ankyrin_rpt-contain_sf"/>
</dbReference>
<evidence type="ECO:0000256" key="8">
    <source>
        <dbReference type="ARBA" id="ARBA00023065"/>
    </source>
</evidence>
<evidence type="ECO:0000313" key="15">
    <source>
        <dbReference type="EMBL" id="KAL3312538.1"/>
    </source>
</evidence>
<dbReference type="SUPFAM" id="SSF48403">
    <property type="entry name" value="Ankyrin repeat"/>
    <property type="match status" value="3"/>
</dbReference>
<dbReference type="Pfam" id="PF00520">
    <property type="entry name" value="Ion_trans"/>
    <property type="match status" value="1"/>
</dbReference>
<dbReference type="PROSITE" id="PS50297">
    <property type="entry name" value="ANK_REP_REGION"/>
    <property type="match status" value="4"/>
</dbReference>
<keyword evidence="7 11" id="KW-0040">ANK repeat</keyword>
<evidence type="ECO:0000259" key="14">
    <source>
        <dbReference type="Pfam" id="PF00520"/>
    </source>
</evidence>
<evidence type="ECO:0000256" key="1">
    <source>
        <dbReference type="ARBA" id="ARBA00004141"/>
    </source>
</evidence>
<evidence type="ECO:0000256" key="11">
    <source>
        <dbReference type="PROSITE-ProRule" id="PRU00023"/>
    </source>
</evidence>
<feature type="transmembrane region" description="Helical" evidence="13">
    <location>
        <begin position="1111"/>
        <end position="1133"/>
    </location>
</feature>
<dbReference type="Gene3D" id="1.25.40.20">
    <property type="entry name" value="Ankyrin repeat-containing domain"/>
    <property type="match status" value="3"/>
</dbReference>
<reference evidence="15 16" key="1">
    <citation type="submission" date="2024-11" db="EMBL/GenBank/DDBJ databases">
        <title>Adaptive evolution of stress response genes in parasites aligns with host niche diversity.</title>
        <authorList>
            <person name="Hahn C."/>
            <person name="Resl P."/>
        </authorList>
    </citation>
    <scope>NUCLEOTIDE SEQUENCE [LARGE SCALE GENOMIC DNA]</scope>
    <source>
        <strain evidence="15">EGGRZ-B1_66</strain>
        <tissue evidence="15">Body</tissue>
    </source>
</reference>
<dbReference type="InterPro" id="IPR052076">
    <property type="entry name" value="TRP_cation_channel"/>
</dbReference>
<evidence type="ECO:0000256" key="3">
    <source>
        <dbReference type="ARBA" id="ARBA00022606"/>
    </source>
</evidence>
<protein>
    <recommendedName>
        <fullName evidence="14">Ion transport domain-containing protein</fullName>
    </recommendedName>
</protein>
<evidence type="ECO:0000256" key="9">
    <source>
        <dbReference type="ARBA" id="ARBA00023136"/>
    </source>
</evidence>
<feature type="domain" description="Ion transport" evidence="14">
    <location>
        <begin position="960"/>
        <end position="1213"/>
    </location>
</feature>
<feature type="region of interest" description="Disordered" evidence="12">
    <location>
        <begin position="1"/>
        <end position="30"/>
    </location>
</feature>
<sequence>MTSEDEEKSSNASTTVNEPEIRDAQEFDVDAEPSIEDELRLNAIKRAFAKAAFADLDQSQELQIARQRLLESSSVFDSMIRVSLPRFLMLSQCCYEGSVANLERLNQDPFRLSAHACINNFDSNGLAPVHYAAKYNKFSCLKMLVEKFGANVTLHDMKVNASPLSHCAKSQDKRVRAVAGTSTEIQLPKGFDWQEQDLDVPLKPIGLSIKKENFDHPYAPIIPLYSYPEFPPVDGDFAPYIDFHRKNIEQIRKEMQKLNEKGDCFHGVARYLIDQGSDINEVDEAGDCALSYASTRGNFRIVQELIVHKETNIDIELYGKGARPLDLAVQNGHFETVLLLLAFGARVKNDPETLFSACKSGNSMVFVAVLAQILMEATENLDEDGDYEYAYGMEIKRYLNMKDSEDKYIIFYATESKAVDIIRFISRFTTWYYEMDDECWITCANHLIRSNQIDFFCSMVDGDMFSVRSLIKCGTSNIVAAHVACQVGSIKALESIHKWQVPIMDPFWLTDEDNIRMKPLDYAVENGRIECVEYVINILAPKQYLNIFSGDIEDRSCFVNAIRGGNLKCVQIIYDWATNADAGYALKNSDSKGKSPVHYAVLGDNPEILKFLLENKFSAHKLEERDALSPLALAAKLGKLEMMEYLIKMRAEGEEQTPFKPNIDGNTPLHLAVLEGHYNCVKKLVEAYPSLVSILNGDSMSPLECATANGKLRIVKVLLKAGADPLNRSTEMPNALMYAAYYGQATILDYLLKNVEDVRTDLKVVKQVSPHIPSGYTVLRIAIERKNDNFRLLMHTMPKMALLAMDKSIINWHGSHPDSKDLLLRFEFFLLDDSFNPSMKELRTYTYYDAKTATIKEKIAWFFQNRIKQTVIDMVRAFYRKLLPQVRQYEKTQEKLDRCALYHKEYTADSQELLDNHPMTRMAETEDEDLLSHPLANAFIQQKWKRYGFKYYVANFILYIIFVILLSNFILSHEPTFRFLTYYGFESGCQKLIATNVNAYYGLHRLIDKILLLFVCSLCIAKEFWQFFNNGFGYLTDWDNYVELTIYGLTYFIAWDFDQCATLTGLRTDLQWQLSAVCLFLAWFNIILFGRNLPGYGHYIIMFLKVTQTTVVFLSLFTLFIIAYGLSFVTVFGNHIPFMTIGRSLIKSFVMMTGELDFGPTFIDRRSDPTPENLVFYEEISYFLYLSFLLSMCVIMKNLLVGLAVNDISQLLKTASIKQACLMNDLSLRAENMMTSELKWIFHENFIDYQPNKPLDGFWANTMDGITKKIFPIHLPERSKLYKSDPSMVKTFDDGDKVEIAIRELDVRVDRYQSESSILNSKLKNLIGRLEKYRQKDESLITMRKISSVVKEIKKKHDSDEDKESSSDDDTEL</sequence>
<feature type="repeat" description="ANK" evidence="11">
    <location>
        <begin position="320"/>
        <end position="352"/>
    </location>
</feature>
<comment type="caution">
    <text evidence="15">The sequence shown here is derived from an EMBL/GenBank/DDBJ whole genome shotgun (WGS) entry which is preliminary data.</text>
</comment>
<feature type="repeat" description="ANK" evidence="11">
    <location>
        <begin position="124"/>
        <end position="157"/>
    </location>
</feature>
<feature type="transmembrane region" description="Helical" evidence="13">
    <location>
        <begin position="951"/>
        <end position="971"/>
    </location>
</feature>
<dbReference type="InterPro" id="IPR002110">
    <property type="entry name" value="Ankyrin_rpt"/>
</dbReference>
<keyword evidence="4 13" id="KW-0812">Transmembrane</keyword>
<evidence type="ECO:0000256" key="2">
    <source>
        <dbReference type="ARBA" id="ARBA00022448"/>
    </source>
</evidence>
<dbReference type="PANTHER" id="PTHR47143">
    <property type="entry name" value="TRANSIENT RECEPTOR POTENTIAL CATION CHANNEL PROTEIN PAINLESS"/>
    <property type="match status" value="1"/>
</dbReference>
<dbReference type="Pfam" id="PF00023">
    <property type="entry name" value="Ank"/>
    <property type="match status" value="1"/>
</dbReference>
<proteinExistence type="predicted"/>
<dbReference type="Pfam" id="PF12796">
    <property type="entry name" value="Ank_2"/>
    <property type="match status" value="2"/>
</dbReference>
<keyword evidence="10" id="KW-0407">Ion channel</keyword>
<feature type="repeat" description="ANK" evidence="11">
    <location>
        <begin position="664"/>
        <end position="686"/>
    </location>
</feature>